<sequence>MNFNPKFQQRERDYRFVQVPFNQIRIVDTHDQQRAAKLAGNHVKLWICESLEVHPASAEYPVYQSYIDTCVGGCLSHPQSATAGIEQAEQFLRTTFGWQYIVNDRDKPQYPRFAPLSSLGKQTIDALMNRHGIDGS</sequence>
<comment type="caution">
    <text evidence="1">The sequence shown here is derived from an EMBL/GenBank/DDBJ whole genome shotgun (WGS) entry which is preliminary data.</text>
</comment>
<evidence type="ECO:0000313" key="1">
    <source>
        <dbReference type="EMBL" id="MDM7861709.1"/>
    </source>
</evidence>
<accession>A0ABT7T0C8</accession>
<dbReference type="Proteomes" id="UP001234343">
    <property type="component" value="Unassembled WGS sequence"/>
</dbReference>
<organism evidence="1 2">
    <name type="scientific">Alteromonas arenosi</name>
    <dbReference type="NCBI Taxonomy" id="3055817"/>
    <lineage>
        <taxon>Bacteria</taxon>
        <taxon>Pseudomonadati</taxon>
        <taxon>Pseudomonadota</taxon>
        <taxon>Gammaproteobacteria</taxon>
        <taxon>Alteromonadales</taxon>
        <taxon>Alteromonadaceae</taxon>
        <taxon>Alteromonas/Salinimonas group</taxon>
        <taxon>Alteromonas</taxon>
    </lineage>
</organism>
<evidence type="ECO:0000313" key="2">
    <source>
        <dbReference type="Proteomes" id="UP001234343"/>
    </source>
</evidence>
<name>A0ABT7T0C8_9ALTE</name>
<reference evidence="1 2" key="1">
    <citation type="submission" date="2023-06" db="EMBL/GenBank/DDBJ databases">
        <title>Alteromonas sp. ASW11-36 isolated from intertidal sand.</title>
        <authorList>
            <person name="Li Y."/>
        </authorList>
    </citation>
    <scope>NUCLEOTIDE SEQUENCE [LARGE SCALE GENOMIC DNA]</scope>
    <source>
        <strain evidence="1 2">ASW11-36</strain>
    </source>
</reference>
<gene>
    <name evidence="1" type="ORF">QTP81_13995</name>
</gene>
<dbReference type="EMBL" id="JAUCBP010000012">
    <property type="protein sequence ID" value="MDM7861709.1"/>
    <property type="molecule type" value="Genomic_DNA"/>
</dbReference>
<protein>
    <submittedName>
        <fullName evidence="1">Uncharacterized protein</fullName>
    </submittedName>
</protein>
<keyword evidence="2" id="KW-1185">Reference proteome</keyword>
<dbReference type="RefSeq" id="WP_289366363.1">
    <property type="nucleotide sequence ID" value="NZ_JAUCBP010000012.1"/>
</dbReference>
<proteinExistence type="predicted"/>